<evidence type="ECO:0000313" key="3">
    <source>
        <dbReference type="EMBL" id="KWF30749.1"/>
    </source>
</evidence>
<sequence length="119" mass="13142">MSDDRQVTRCGHVTRRPVMNYYAAVHAFLLTSELGSFSVAARRLSIKASTVSHYISGLENELGGALFSRSTRGVVLTERGMTFRGLAQGAVDKLDEARAAVSIFRDTRADAVFHHQERN</sequence>
<comment type="similarity">
    <text evidence="1">Belongs to the LysR transcriptional regulatory family.</text>
</comment>
<dbReference type="Pfam" id="PF00126">
    <property type="entry name" value="HTH_1"/>
    <property type="match status" value="1"/>
</dbReference>
<dbReference type="Proteomes" id="UP000062912">
    <property type="component" value="Unassembled WGS sequence"/>
</dbReference>
<dbReference type="EMBL" id="LPJR01000025">
    <property type="protein sequence ID" value="KWF30749.1"/>
    <property type="molecule type" value="Genomic_DNA"/>
</dbReference>
<evidence type="ECO:0000256" key="1">
    <source>
        <dbReference type="ARBA" id="ARBA00009437"/>
    </source>
</evidence>
<reference evidence="3 4" key="1">
    <citation type="submission" date="2015-11" db="EMBL/GenBank/DDBJ databases">
        <title>Expanding the genomic diversity of Burkholderia species for the development of highly accurate diagnostics.</title>
        <authorList>
            <person name="Sahl J."/>
            <person name="Keim P."/>
            <person name="Wagner D."/>
        </authorList>
    </citation>
    <scope>NUCLEOTIDE SEQUENCE [LARGE SCALE GENOMIC DNA]</scope>
    <source>
        <strain evidence="3 4">MSMB368WGS</strain>
    </source>
</reference>
<dbReference type="PROSITE" id="PS50931">
    <property type="entry name" value="HTH_LYSR"/>
    <property type="match status" value="1"/>
</dbReference>
<proteinExistence type="inferred from homology"/>
<name>A0A132EI18_9BURK</name>
<dbReference type="InterPro" id="IPR058163">
    <property type="entry name" value="LysR-type_TF_proteobact-type"/>
</dbReference>
<dbReference type="InterPro" id="IPR036390">
    <property type="entry name" value="WH_DNA-bd_sf"/>
</dbReference>
<gene>
    <name evidence="3" type="ORF">WT56_12045</name>
</gene>
<dbReference type="PANTHER" id="PTHR30537:SF5">
    <property type="entry name" value="HTH-TYPE TRANSCRIPTIONAL ACTIVATOR TTDR-RELATED"/>
    <property type="match status" value="1"/>
</dbReference>
<dbReference type="InterPro" id="IPR036388">
    <property type="entry name" value="WH-like_DNA-bd_sf"/>
</dbReference>
<evidence type="ECO:0000259" key="2">
    <source>
        <dbReference type="PROSITE" id="PS50931"/>
    </source>
</evidence>
<dbReference type="InterPro" id="IPR000847">
    <property type="entry name" value="LysR_HTH_N"/>
</dbReference>
<dbReference type="Gene3D" id="1.10.10.10">
    <property type="entry name" value="Winged helix-like DNA-binding domain superfamily/Winged helix DNA-binding domain"/>
    <property type="match status" value="1"/>
</dbReference>
<dbReference type="SUPFAM" id="SSF46785">
    <property type="entry name" value="Winged helix' DNA-binding domain"/>
    <property type="match status" value="1"/>
</dbReference>
<feature type="domain" description="HTH lysR-type" evidence="2">
    <location>
        <begin position="26"/>
        <end position="77"/>
    </location>
</feature>
<comment type="caution">
    <text evidence="3">The sequence shown here is derived from an EMBL/GenBank/DDBJ whole genome shotgun (WGS) entry which is preliminary data.</text>
</comment>
<evidence type="ECO:0000313" key="4">
    <source>
        <dbReference type="Proteomes" id="UP000062912"/>
    </source>
</evidence>
<protein>
    <recommendedName>
        <fullName evidence="2">HTH lysR-type domain-containing protein</fullName>
    </recommendedName>
</protein>
<dbReference type="PANTHER" id="PTHR30537">
    <property type="entry name" value="HTH-TYPE TRANSCRIPTIONAL REGULATOR"/>
    <property type="match status" value="1"/>
</dbReference>
<organism evidence="3 4">
    <name type="scientific">Burkholderia pseudomultivorans</name>
    <dbReference type="NCBI Taxonomy" id="1207504"/>
    <lineage>
        <taxon>Bacteria</taxon>
        <taxon>Pseudomonadati</taxon>
        <taxon>Pseudomonadota</taxon>
        <taxon>Betaproteobacteria</taxon>
        <taxon>Burkholderiales</taxon>
        <taxon>Burkholderiaceae</taxon>
        <taxon>Burkholderia</taxon>
        <taxon>Burkholderia cepacia complex</taxon>
    </lineage>
</organism>
<accession>A0A132EI18</accession>
<dbReference type="GO" id="GO:0003700">
    <property type="term" value="F:DNA-binding transcription factor activity"/>
    <property type="evidence" value="ECO:0007669"/>
    <property type="project" value="InterPro"/>
</dbReference>
<dbReference type="AlphaFoldDB" id="A0A132EI18"/>